<feature type="transmembrane region" description="Helical" evidence="1">
    <location>
        <begin position="12"/>
        <end position="30"/>
    </location>
</feature>
<protein>
    <submittedName>
        <fullName evidence="4">Uncharacterized protein</fullName>
    </submittedName>
</protein>
<dbReference type="KEGG" id="agi:FSB73_07505"/>
<evidence type="ECO:0000313" key="5">
    <source>
        <dbReference type="Proteomes" id="UP000321291"/>
    </source>
</evidence>
<evidence type="ECO:0000259" key="2">
    <source>
        <dbReference type="Pfam" id="PF22815"/>
    </source>
</evidence>
<name>A0A5B8VJP5_9BACT</name>
<dbReference type="Pfam" id="PF22816">
    <property type="entry name" value="CatAgl_D2"/>
    <property type="match status" value="1"/>
</dbReference>
<dbReference type="InterPro" id="IPR055149">
    <property type="entry name" value="Agl_cat_D2"/>
</dbReference>
<dbReference type="Pfam" id="PF22815">
    <property type="entry name" value="CatAgl_D1"/>
    <property type="match status" value="1"/>
</dbReference>
<sequence length="596" mass="64706">MALFIKILSLRHRYFWVVLISIMSCLLPWVKAIGQKSLGAKAPWPVTTYEAENMTTSGKLLGPVYGPYQVQTASSDQMCVALKGANAFVAFTAQQRANAMVIRYSLTDGASGESRQAGLLILINGKAAAHAAICSKYSWLYGDYPFTNRPQAGKPRNFYDACRIKALSIEPGDQITIKLEGTPKDASSCMIDLVDLENVPPPLKAPQGAIWLTDARLVSEQTSAGDYTVALRKAINLALKSSKKVWIPAGVYQISGDILLPSDICIQGAGMWYTNFVGDSANYPNPQRRVRFKGAGDHIYLSDFSITGKLDYRSDEEENDGIVGSFGTNSTISRLWIEHTKVGMWLDNSSHLTIEGCRLRNTIADGINLWVGVTSTVIENCSARGTGDDCFAIWPMASAAQKYQPGHNLIKDCTAQLPFLANGIAIYGGNSNQVRDCLLEDISAGSAILLSTTFPTKKGAMDNNFSGKTRIENCRISKSGGFDHSWDWRGAVEFCLDKKNITGIVLKELSIDSSLSSGIHIIGHTDNGTITTNTDTLLNFQGRMDNIRIGKFGLGTSVNTTDGLSVTGPVGGVLECQNTQLNKTEHKASRLLIKGD</sequence>
<dbReference type="EMBL" id="CP042434">
    <property type="protein sequence ID" value="QEC71539.1"/>
    <property type="molecule type" value="Genomic_DNA"/>
</dbReference>
<reference evidence="4 5" key="1">
    <citation type="journal article" date="2017" name="Int. J. Syst. Evol. Microbiol.">
        <title>Arachidicoccus ginsenosidivorans sp. nov., with ginsenoside-converting activity isolated from ginseng cultivating soil.</title>
        <authorList>
            <person name="Siddiqi M.Z."/>
            <person name="Aslam Z."/>
            <person name="Im W.T."/>
        </authorList>
    </citation>
    <scope>NUCLEOTIDE SEQUENCE [LARGE SCALE GENOMIC DNA]</scope>
    <source>
        <strain evidence="4 5">Gsoil 809</strain>
    </source>
</reference>
<proteinExistence type="predicted"/>
<accession>A0A5B8VJP5</accession>
<dbReference type="InterPro" id="IPR011050">
    <property type="entry name" value="Pectin_lyase_fold/virulence"/>
</dbReference>
<keyword evidence="1" id="KW-0472">Membrane</keyword>
<feature type="domain" description="Alpha-1,3-glucanase catalytic" evidence="3">
    <location>
        <begin position="241"/>
        <end position="527"/>
    </location>
</feature>
<keyword evidence="5" id="KW-1185">Reference proteome</keyword>
<dbReference type="Proteomes" id="UP000321291">
    <property type="component" value="Chromosome"/>
</dbReference>
<dbReference type="Gene3D" id="2.160.20.10">
    <property type="entry name" value="Single-stranded right-handed beta-helix, Pectin lyase-like"/>
    <property type="match status" value="1"/>
</dbReference>
<organism evidence="4 5">
    <name type="scientific">Arachidicoccus ginsenosidivorans</name>
    <dbReference type="NCBI Taxonomy" id="496057"/>
    <lineage>
        <taxon>Bacteria</taxon>
        <taxon>Pseudomonadati</taxon>
        <taxon>Bacteroidota</taxon>
        <taxon>Chitinophagia</taxon>
        <taxon>Chitinophagales</taxon>
        <taxon>Chitinophagaceae</taxon>
        <taxon>Arachidicoccus</taxon>
    </lineage>
</organism>
<dbReference type="InterPro" id="IPR012334">
    <property type="entry name" value="Pectin_lyas_fold"/>
</dbReference>
<dbReference type="InterPro" id="IPR006626">
    <property type="entry name" value="PbH1"/>
</dbReference>
<dbReference type="PROSITE" id="PS51257">
    <property type="entry name" value="PROKAR_LIPOPROTEIN"/>
    <property type="match status" value="1"/>
</dbReference>
<dbReference type="SUPFAM" id="SSF51126">
    <property type="entry name" value="Pectin lyase-like"/>
    <property type="match status" value="1"/>
</dbReference>
<gene>
    <name evidence="4" type="ORF">FSB73_07505</name>
</gene>
<evidence type="ECO:0000313" key="4">
    <source>
        <dbReference type="EMBL" id="QEC71539.1"/>
    </source>
</evidence>
<dbReference type="AlphaFoldDB" id="A0A5B8VJP5"/>
<evidence type="ECO:0000256" key="1">
    <source>
        <dbReference type="SAM" id="Phobius"/>
    </source>
</evidence>
<dbReference type="SMART" id="SM00710">
    <property type="entry name" value="PbH1"/>
    <property type="match status" value="6"/>
</dbReference>
<dbReference type="InterPro" id="IPR033801">
    <property type="entry name" value="CBM6-CBM35-CBM36-like_1"/>
</dbReference>
<feature type="domain" description="CBM6/CBM35/CBM36-like 1" evidence="2">
    <location>
        <begin position="45"/>
        <end position="199"/>
    </location>
</feature>
<keyword evidence="1" id="KW-0812">Transmembrane</keyword>
<evidence type="ECO:0000259" key="3">
    <source>
        <dbReference type="Pfam" id="PF22816"/>
    </source>
</evidence>
<keyword evidence="1" id="KW-1133">Transmembrane helix</keyword>